<evidence type="ECO:0000256" key="10">
    <source>
        <dbReference type="PIRSR" id="PIRSR005096-1"/>
    </source>
</evidence>
<dbReference type="PIRSF" id="PIRSF005096">
    <property type="entry name" value="GALM"/>
    <property type="match status" value="1"/>
</dbReference>
<comment type="function">
    <text evidence="8">Mutarotase that catalyzes the interconversion of beta-D-galactose and alpha-D-galactose during galactose metabolism. Beta-D-galactose is metabolized in the liver into glucose 1-phosphate, the primary metabolic fuel, by the action of four enzymes that constitute the Leloir pathway: GALM, GALK1 (galactokinase), GALT (galactose-1-phosphate uridylyltransferase) and GALE (UDP-galactose-4'-epimerase). Involved in the maintenance of the equilibrium between the beta- and alpha-anomers of galactose, therefore ensuring a sufficient supply of the alpha-anomer for GALK1. Also active on D-glucose although shows a preference for galactose over glucose.</text>
</comment>
<dbReference type="NCBIfam" id="NF008277">
    <property type="entry name" value="PRK11055.1"/>
    <property type="match status" value="1"/>
</dbReference>
<evidence type="ECO:0000256" key="3">
    <source>
        <dbReference type="ARBA" id="ARBA00004947"/>
    </source>
</evidence>
<dbReference type="EC" id="5.1.3.3" evidence="9"/>
<evidence type="ECO:0000313" key="14">
    <source>
        <dbReference type="Proteomes" id="UP001152798"/>
    </source>
</evidence>
<evidence type="ECO:0000256" key="11">
    <source>
        <dbReference type="PIRSR" id="PIRSR005096-2"/>
    </source>
</evidence>
<dbReference type="Gene3D" id="2.70.98.10">
    <property type="match status" value="1"/>
</dbReference>
<protein>
    <recommendedName>
        <fullName evidence="9">Aldose 1-epimerase</fullName>
        <ecNumber evidence="9">5.1.3.3</ecNumber>
    </recommendedName>
</protein>
<dbReference type="EMBL" id="OV725080">
    <property type="protein sequence ID" value="CAH1399734.1"/>
    <property type="molecule type" value="Genomic_DNA"/>
</dbReference>
<evidence type="ECO:0000256" key="8">
    <source>
        <dbReference type="ARBA" id="ARBA00045743"/>
    </source>
</evidence>
<evidence type="ECO:0000256" key="1">
    <source>
        <dbReference type="ARBA" id="ARBA00001614"/>
    </source>
</evidence>
<comment type="similarity">
    <text evidence="5 9">Belongs to the aldose epimerase family.</text>
</comment>
<dbReference type="GO" id="GO:0004034">
    <property type="term" value="F:aldose 1-epimerase activity"/>
    <property type="evidence" value="ECO:0007669"/>
    <property type="project" value="UniProtKB-EC"/>
</dbReference>
<feature type="binding site" evidence="12">
    <location>
        <begin position="86"/>
        <end position="87"/>
    </location>
    <ligand>
        <name>beta-D-galactose</name>
        <dbReference type="ChEBI" id="CHEBI:27667"/>
    </ligand>
</feature>
<dbReference type="GO" id="GO:0006006">
    <property type="term" value="P:glucose metabolic process"/>
    <property type="evidence" value="ECO:0007669"/>
    <property type="project" value="TreeGrafter"/>
</dbReference>
<evidence type="ECO:0000256" key="2">
    <source>
        <dbReference type="ARBA" id="ARBA00001712"/>
    </source>
</evidence>
<comment type="catalytic activity">
    <reaction evidence="1 9">
        <text>alpha-D-glucose = beta-D-glucose</text>
        <dbReference type="Rhea" id="RHEA:10264"/>
        <dbReference type="ChEBI" id="CHEBI:15903"/>
        <dbReference type="ChEBI" id="CHEBI:17925"/>
        <dbReference type="EC" id="5.1.3.3"/>
    </reaction>
</comment>
<evidence type="ECO:0000256" key="6">
    <source>
        <dbReference type="ARBA" id="ARBA00023235"/>
    </source>
</evidence>
<comment type="catalytic activity">
    <reaction evidence="2">
        <text>alpha-D-galactose = beta-D-galactose</text>
        <dbReference type="Rhea" id="RHEA:28675"/>
        <dbReference type="ChEBI" id="CHEBI:27667"/>
        <dbReference type="ChEBI" id="CHEBI:28061"/>
        <dbReference type="EC" id="5.1.3.3"/>
    </reaction>
    <physiologicalReaction direction="right-to-left" evidence="2">
        <dbReference type="Rhea" id="RHEA:28677"/>
    </physiologicalReaction>
</comment>
<dbReference type="InterPro" id="IPR018052">
    <property type="entry name" value="Ald1_epimerase_CS"/>
</dbReference>
<comment type="pathway">
    <text evidence="4 9">Carbohydrate metabolism; hexose metabolism.</text>
</comment>
<dbReference type="InterPro" id="IPR011013">
    <property type="entry name" value="Gal_mutarotase_sf_dom"/>
</dbReference>
<dbReference type="GO" id="GO:0033499">
    <property type="term" value="P:galactose catabolic process via UDP-galactose, Leloir pathway"/>
    <property type="evidence" value="ECO:0007669"/>
    <property type="project" value="TreeGrafter"/>
</dbReference>
<evidence type="ECO:0000256" key="9">
    <source>
        <dbReference type="PIRNR" id="PIRNR005096"/>
    </source>
</evidence>
<evidence type="ECO:0000313" key="13">
    <source>
        <dbReference type="EMBL" id="CAH1399734.1"/>
    </source>
</evidence>
<dbReference type="InterPro" id="IPR015443">
    <property type="entry name" value="Aldose_1-epimerase"/>
</dbReference>
<dbReference type="Pfam" id="PF01263">
    <property type="entry name" value="Aldose_epim"/>
    <property type="match status" value="1"/>
</dbReference>
<feature type="active site" description="Proton acceptor" evidence="10">
    <location>
        <position position="312"/>
    </location>
</feature>
<accession>A0A9P0HCZ0</accession>
<dbReference type="SUPFAM" id="SSF74650">
    <property type="entry name" value="Galactose mutarotase-like"/>
    <property type="match status" value="1"/>
</dbReference>
<keyword evidence="7 9" id="KW-0119">Carbohydrate metabolism</keyword>
<dbReference type="OrthoDB" id="274691at2759"/>
<feature type="binding site" evidence="12">
    <location>
        <begin position="182"/>
        <end position="184"/>
    </location>
    <ligand>
        <name>beta-D-galactose</name>
        <dbReference type="ChEBI" id="CHEBI:27667"/>
    </ligand>
</feature>
<dbReference type="GO" id="GO:0030246">
    <property type="term" value="F:carbohydrate binding"/>
    <property type="evidence" value="ECO:0007669"/>
    <property type="project" value="InterPro"/>
</dbReference>
<evidence type="ECO:0000256" key="12">
    <source>
        <dbReference type="PIRSR" id="PIRSR005096-3"/>
    </source>
</evidence>
<feature type="binding site" evidence="11">
    <location>
        <position position="250"/>
    </location>
    <ligand>
        <name>beta-D-galactose</name>
        <dbReference type="ChEBI" id="CHEBI:27667"/>
    </ligand>
</feature>
<dbReference type="PROSITE" id="PS00545">
    <property type="entry name" value="ALDOSE_1_EPIMERASE"/>
    <property type="match status" value="1"/>
</dbReference>
<evidence type="ECO:0000256" key="4">
    <source>
        <dbReference type="ARBA" id="ARBA00005028"/>
    </source>
</evidence>
<dbReference type="AlphaFoldDB" id="A0A9P0HCZ0"/>
<evidence type="ECO:0000256" key="7">
    <source>
        <dbReference type="ARBA" id="ARBA00023277"/>
    </source>
</evidence>
<dbReference type="PANTHER" id="PTHR10091">
    <property type="entry name" value="ALDOSE-1-EPIMERASE"/>
    <property type="match status" value="1"/>
</dbReference>
<reference evidence="13" key="1">
    <citation type="submission" date="2022-01" db="EMBL/GenBank/DDBJ databases">
        <authorList>
            <person name="King R."/>
        </authorList>
    </citation>
    <scope>NUCLEOTIDE SEQUENCE</scope>
</reference>
<dbReference type="PANTHER" id="PTHR10091:SF0">
    <property type="entry name" value="GALACTOSE MUTAROTASE"/>
    <property type="match status" value="1"/>
</dbReference>
<evidence type="ECO:0000256" key="5">
    <source>
        <dbReference type="ARBA" id="ARBA00006206"/>
    </source>
</evidence>
<name>A0A9P0HCZ0_NEZVI</name>
<proteinExistence type="inferred from homology"/>
<dbReference type="CDD" id="cd09019">
    <property type="entry name" value="galactose_mutarotase_like"/>
    <property type="match status" value="1"/>
</dbReference>
<dbReference type="InterPro" id="IPR014718">
    <property type="entry name" value="GH-type_carb-bd"/>
</dbReference>
<dbReference type="InterPro" id="IPR008183">
    <property type="entry name" value="Aldose_1/G6P_1-epimerase"/>
</dbReference>
<gene>
    <name evidence="13" type="ORF">NEZAVI_LOCUS9124</name>
</gene>
<dbReference type="InterPro" id="IPR047215">
    <property type="entry name" value="Galactose_mutarotase-like"/>
</dbReference>
<feature type="active site" description="Proton donor" evidence="10">
    <location>
        <position position="182"/>
    </location>
</feature>
<comment type="pathway">
    <text evidence="3">Carbohydrate metabolism; galactose metabolism.</text>
</comment>
<dbReference type="Proteomes" id="UP001152798">
    <property type="component" value="Chromosome 4"/>
</dbReference>
<sequence length="354" mass="39950">MSATLIHKSQFGEIKVGNFYKPIYCYTLDNSNMTVDLLQYGASISSIKLPDTQGKKTDIVLGFSNLQSYQADYNAYFGGIVGRVCNRIANGTFMIGKKIYNVSINNPPNTLHGGFHGLDKKIWDVEIATDKVVFTCISYHMEEGFPGYVEFTATYELTPGNELRLDMRAKTTHTTPINLTNHSYFNLAGHETGWQGIKDHDLRINADRYTPVDDNLIPTGEILPVKGTQFDIRNRKNLGLVISRSTMGYDCNYVINGEGMKFCARAFHKKSGRVLEIYSDQPGMQFYTGYYLSNIPGKNRAVYNRYSGFCFETQNFPNAVNTPSFPNSILEPGDEYSHSVTYKFTFDHQKSSVI</sequence>
<organism evidence="13 14">
    <name type="scientific">Nezara viridula</name>
    <name type="common">Southern green stink bug</name>
    <name type="synonym">Cimex viridulus</name>
    <dbReference type="NCBI Taxonomy" id="85310"/>
    <lineage>
        <taxon>Eukaryota</taxon>
        <taxon>Metazoa</taxon>
        <taxon>Ecdysozoa</taxon>
        <taxon>Arthropoda</taxon>
        <taxon>Hexapoda</taxon>
        <taxon>Insecta</taxon>
        <taxon>Pterygota</taxon>
        <taxon>Neoptera</taxon>
        <taxon>Paraneoptera</taxon>
        <taxon>Hemiptera</taxon>
        <taxon>Heteroptera</taxon>
        <taxon>Panheteroptera</taxon>
        <taxon>Pentatomomorpha</taxon>
        <taxon>Pentatomoidea</taxon>
        <taxon>Pentatomidae</taxon>
        <taxon>Pentatominae</taxon>
        <taxon>Nezara</taxon>
    </lineage>
</organism>
<keyword evidence="14" id="KW-1185">Reference proteome</keyword>
<keyword evidence="6 9" id="KW-0413">Isomerase</keyword>